<dbReference type="PROSITE" id="PS50885">
    <property type="entry name" value="HAMP"/>
    <property type="match status" value="1"/>
</dbReference>
<dbReference type="Gene3D" id="6.10.340.10">
    <property type="match status" value="1"/>
</dbReference>
<dbReference type="InterPro" id="IPR003594">
    <property type="entry name" value="HATPase_dom"/>
</dbReference>
<reference evidence="13" key="1">
    <citation type="submission" date="2023-02" db="EMBL/GenBank/DDBJ databases">
        <title>Actinokineospora globicatena NBRC 15670.</title>
        <authorList>
            <person name="Ichikawa N."/>
            <person name="Sato H."/>
            <person name="Tonouchi N."/>
        </authorList>
    </citation>
    <scope>NUCLEOTIDE SEQUENCE</scope>
    <source>
        <strain evidence="13">NBRC 15670</strain>
    </source>
</reference>
<keyword evidence="5" id="KW-0808">Transferase</keyword>
<dbReference type="PANTHER" id="PTHR43304">
    <property type="entry name" value="PHYTOCHROME-LIKE PROTEIN CPH1"/>
    <property type="match status" value="1"/>
</dbReference>
<dbReference type="SUPFAM" id="SSF158472">
    <property type="entry name" value="HAMP domain-like"/>
    <property type="match status" value="1"/>
</dbReference>
<dbReference type="InterPro" id="IPR004358">
    <property type="entry name" value="Sig_transdc_His_kin-like_C"/>
</dbReference>
<gene>
    <name evidence="13" type="ORF">Aglo03_42350</name>
</gene>
<protein>
    <recommendedName>
        <fullName evidence="3">histidine kinase</fullName>
        <ecNumber evidence="3">2.7.13.3</ecNumber>
    </recommendedName>
</protein>
<evidence type="ECO:0000259" key="12">
    <source>
        <dbReference type="PROSITE" id="PS50885"/>
    </source>
</evidence>
<dbReference type="InterPro" id="IPR036890">
    <property type="entry name" value="HATPase_C_sf"/>
</dbReference>
<keyword evidence="4" id="KW-0597">Phosphoprotein</keyword>
<dbReference type="InterPro" id="IPR036097">
    <property type="entry name" value="HisK_dim/P_sf"/>
</dbReference>
<evidence type="ECO:0000256" key="4">
    <source>
        <dbReference type="ARBA" id="ARBA00022553"/>
    </source>
</evidence>
<keyword evidence="7 13" id="KW-0418">Kinase</keyword>
<evidence type="ECO:0000256" key="2">
    <source>
        <dbReference type="ARBA" id="ARBA00004236"/>
    </source>
</evidence>
<dbReference type="PANTHER" id="PTHR43304:SF1">
    <property type="entry name" value="PAC DOMAIN-CONTAINING PROTEIN"/>
    <property type="match status" value="1"/>
</dbReference>
<dbReference type="FunFam" id="3.30.565.10:FF:000006">
    <property type="entry name" value="Sensor histidine kinase WalK"/>
    <property type="match status" value="1"/>
</dbReference>
<dbReference type="Pfam" id="PF00512">
    <property type="entry name" value="HisKA"/>
    <property type="match status" value="1"/>
</dbReference>
<dbReference type="InterPro" id="IPR003660">
    <property type="entry name" value="HAMP_dom"/>
</dbReference>
<evidence type="ECO:0000313" key="13">
    <source>
        <dbReference type="EMBL" id="GLW93419.1"/>
    </source>
</evidence>
<dbReference type="GO" id="GO:0005886">
    <property type="term" value="C:plasma membrane"/>
    <property type="evidence" value="ECO:0007669"/>
    <property type="project" value="UniProtKB-SubCell"/>
</dbReference>
<feature type="domain" description="HAMP" evidence="12">
    <location>
        <begin position="199"/>
        <end position="251"/>
    </location>
</feature>
<proteinExistence type="predicted"/>
<dbReference type="PROSITE" id="PS50109">
    <property type="entry name" value="HIS_KIN"/>
    <property type="match status" value="1"/>
</dbReference>
<dbReference type="Pfam" id="PF02518">
    <property type="entry name" value="HATPase_c"/>
    <property type="match status" value="1"/>
</dbReference>
<dbReference type="PRINTS" id="PR00344">
    <property type="entry name" value="BCTRLSENSOR"/>
</dbReference>
<evidence type="ECO:0000256" key="9">
    <source>
        <dbReference type="ARBA" id="ARBA00023012"/>
    </source>
</evidence>
<dbReference type="Gene3D" id="1.10.287.130">
    <property type="match status" value="1"/>
</dbReference>
<dbReference type="Proteomes" id="UP001165042">
    <property type="component" value="Unassembled WGS sequence"/>
</dbReference>
<dbReference type="InterPro" id="IPR003661">
    <property type="entry name" value="HisK_dim/P_dom"/>
</dbReference>
<dbReference type="Gene3D" id="3.30.565.10">
    <property type="entry name" value="Histidine kinase-like ATPase, C-terminal domain"/>
    <property type="match status" value="1"/>
</dbReference>
<evidence type="ECO:0000256" key="8">
    <source>
        <dbReference type="ARBA" id="ARBA00022989"/>
    </source>
</evidence>
<dbReference type="EMBL" id="BSSD01000006">
    <property type="protein sequence ID" value="GLW93419.1"/>
    <property type="molecule type" value="Genomic_DNA"/>
</dbReference>
<keyword evidence="6 10" id="KW-0812">Transmembrane</keyword>
<evidence type="ECO:0000256" key="10">
    <source>
        <dbReference type="SAM" id="Phobius"/>
    </source>
</evidence>
<dbReference type="InterPro" id="IPR005467">
    <property type="entry name" value="His_kinase_dom"/>
</dbReference>
<name>A0A9W6QRP1_9PSEU</name>
<sequence>MRRWWLGASLLLVLLLLGSMISVGWAIADLTRARTRLLDTIGPAVVSVQQLGTALVNQETGVRGYTLSGRAEFLTPYQTGVADAAKARGTVAASNAELPWVTADLGQLDRAIDAWRTVYAEPVIAATRAGAPPLAVEAGKAEFDAVRTALSTLQSKLEEERTAGRAALNTAASRLATTCVITLGALLLVVLIGVGLMTTSVVRPLSRLANHVRQVAAGDFDHPVVVSGPREVVSLGHDVESMRDRVVAELERAQAAGRDLARSNAELEQFAYVASHDLQEPLRKVASFCQLLERRYKGQLDEKAGQYIGFAVDGALRMQVLINDLLAFSRVGRHTGKHADHDATALAEQATRNLTEAITAAGATVTIDPLPPVHGEAPLLTSVFQNLIGNGIKFRGTEPPTVTITADRDGPNWTFSVTDNGIGIEPQFADRVFVIFQRLHAKDSYPGTGIGLAMCRKIIEFHGGTIWIDTTHPAGTRVRFTLPALDTPTDT</sequence>
<evidence type="ECO:0000256" key="1">
    <source>
        <dbReference type="ARBA" id="ARBA00000085"/>
    </source>
</evidence>
<dbReference type="InterPro" id="IPR007891">
    <property type="entry name" value="CHASE3"/>
</dbReference>
<evidence type="ECO:0000256" key="3">
    <source>
        <dbReference type="ARBA" id="ARBA00012438"/>
    </source>
</evidence>
<dbReference type="SMART" id="SM00304">
    <property type="entry name" value="HAMP"/>
    <property type="match status" value="1"/>
</dbReference>
<feature type="domain" description="Histidine kinase" evidence="11">
    <location>
        <begin position="273"/>
        <end position="486"/>
    </location>
</feature>
<evidence type="ECO:0000259" key="11">
    <source>
        <dbReference type="PROSITE" id="PS50109"/>
    </source>
</evidence>
<dbReference type="SMART" id="SM00387">
    <property type="entry name" value="HATPase_c"/>
    <property type="match status" value="1"/>
</dbReference>
<evidence type="ECO:0000256" key="5">
    <source>
        <dbReference type="ARBA" id="ARBA00022679"/>
    </source>
</evidence>
<evidence type="ECO:0000313" key="14">
    <source>
        <dbReference type="Proteomes" id="UP001165042"/>
    </source>
</evidence>
<dbReference type="AlphaFoldDB" id="A0A9W6QRP1"/>
<dbReference type="SMART" id="SM00388">
    <property type="entry name" value="HisKA"/>
    <property type="match status" value="1"/>
</dbReference>
<evidence type="ECO:0000256" key="6">
    <source>
        <dbReference type="ARBA" id="ARBA00022692"/>
    </source>
</evidence>
<comment type="subcellular location">
    <subcellularLocation>
        <location evidence="2">Cell membrane</location>
    </subcellularLocation>
</comment>
<dbReference type="SUPFAM" id="SSF47384">
    <property type="entry name" value="Homodimeric domain of signal transducing histidine kinase"/>
    <property type="match status" value="1"/>
</dbReference>
<dbReference type="CDD" id="cd00082">
    <property type="entry name" value="HisKA"/>
    <property type="match status" value="1"/>
</dbReference>
<keyword evidence="14" id="KW-1185">Reference proteome</keyword>
<dbReference type="CDD" id="cd06225">
    <property type="entry name" value="HAMP"/>
    <property type="match status" value="1"/>
</dbReference>
<dbReference type="EC" id="2.7.13.3" evidence="3"/>
<comment type="catalytic activity">
    <reaction evidence="1">
        <text>ATP + protein L-histidine = ADP + protein N-phospho-L-histidine.</text>
        <dbReference type="EC" id="2.7.13.3"/>
    </reaction>
</comment>
<keyword evidence="8 10" id="KW-1133">Transmembrane helix</keyword>
<comment type="caution">
    <text evidence="13">The sequence shown here is derived from an EMBL/GenBank/DDBJ whole genome shotgun (WGS) entry which is preliminary data.</text>
</comment>
<dbReference type="Pfam" id="PF00672">
    <property type="entry name" value="HAMP"/>
    <property type="match status" value="1"/>
</dbReference>
<accession>A0A9W6QRP1</accession>
<dbReference type="Pfam" id="PF05227">
    <property type="entry name" value="CHASE3"/>
    <property type="match status" value="1"/>
</dbReference>
<dbReference type="SUPFAM" id="SSF55874">
    <property type="entry name" value="ATPase domain of HSP90 chaperone/DNA topoisomerase II/histidine kinase"/>
    <property type="match status" value="1"/>
</dbReference>
<keyword evidence="9" id="KW-0902">Two-component regulatory system</keyword>
<feature type="transmembrane region" description="Helical" evidence="10">
    <location>
        <begin position="175"/>
        <end position="197"/>
    </location>
</feature>
<organism evidence="13 14">
    <name type="scientific">Actinokineospora globicatena</name>
    <dbReference type="NCBI Taxonomy" id="103729"/>
    <lineage>
        <taxon>Bacteria</taxon>
        <taxon>Bacillati</taxon>
        <taxon>Actinomycetota</taxon>
        <taxon>Actinomycetes</taxon>
        <taxon>Pseudonocardiales</taxon>
        <taxon>Pseudonocardiaceae</taxon>
        <taxon>Actinokineospora</taxon>
    </lineage>
</organism>
<dbReference type="GO" id="GO:0000155">
    <property type="term" value="F:phosphorelay sensor kinase activity"/>
    <property type="evidence" value="ECO:0007669"/>
    <property type="project" value="InterPro"/>
</dbReference>
<evidence type="ECO:0000256" key="7">
    <source>
        <dbReference type="ARBA" id="ARBA00022777"/>
    </source>
</evidence>
<dbReference type="InterPro" id="IPR052162">
    <property type="entry name" value="Sensor_kinase/Photoreceptor"/>
</dbReference>
<keyword evidence="10" id="KW-0472">Membrane</keyword>